<dbReference type="InterPro" id="IPR026983">
    <property type="entry name" value="DHC"/>
</dbReference>
<evidence type="ECO:0000313" key="1">
    <source>
        <dbReference type="EMBL" id="CAK8992298.1"/>
    </source>
</evidence>
<sequence length="138" mass="15613">MEPFAPPPGLDFNKIFVPTIDTTRYSYLVKQFLSMSQPMLFIGESGTAKSVTMQNTLESFPADLSDNISKRTGRIFGPDQGKKLRIFIDDLSMPKIDLYGTQQPLALLKFLMESGWAKKNGKKGTLQFWCTVFRNVHV</sequence>
<organism evidence="1 2">
    <name type="scientific">Durusdinium trenchii</name>
    <dbReference type="NCBI Taxonomy" id="1381693"/>
    <lineage>
        <taxon>Eukaryota</taxon>
        <taxon>Sar</taxon>
        <taxon>Alveolata</taxon>
        <taxon>Dinophyceae</taxon>
        <taxon>Suessiales</taxon>
        <taxon>Symbiodiniaceae</taxon>
        <taxon>Durusdinium</taxon>
    </lineage>
</organism>
<reference evidence="1 2" key="1">
    <citation type="submission" date="2024-02" db="EMBL/GenBank/DDBJ databases">
        <authorList>
            <person name="Chen Y."/>
            <person name="Shah S."/>
            <person name="Dougan E. K."/>
            <person name="Thang M."/>
            <person name="Chan C."/>
        </authorList>
    </citation>
    <scope>NUCLEOTIDE SEQUENCE [LARGE SCALE GENOMIC DNA]</scope>
</reference>
<accession>A0ABP0HRD9</accession>
<keyword evidence="2" id="KW-1185">Reference proteome</keyword>
<comment type="caution">
    <text evidence="1">The sequence shown here is derived from an EMBL/GenBank/DDBJ whole genome shotgun (WGS) entry which is preliminary data.</text>
</comment>
<dbReference type="PANTHER" id="PTHR22878">
    <property type="entry name" value="DYNEIN HEAVY CHAIN 6, AXONEMAL-LIKE-RELATED"/>
    <property type="match status" value="1"/>
</dbReference>
<gene>
    <name evidence="1" type="ORF">CCMP2556_LOCUS2799</name>
</gene>
<dbReference type="Pfam" id="PF12775">
    <property type="entry name" value="AAA_7"/>
    <property type="match status" value="2"/>
</dbReference>
<dbReference type="Gene3D" id="3.40.50.300">
    <property type="entry name" value="P-loop containing nucleotide triphosphate hydrolases"/>
    <property type="match status" value="2"/>
</dbReference>
<name>A0ABP0HRD9_9DINO</name>
<protein>
    <recommendedName>
        <fullName evidence="3">Dynein heavy chain</fullName>
    </recommendedName>
</protein>
<evidence type="ECO:0008006" key="3">
    <source>
        <dbReference type="Google" id="ProtNLM"/>
    </source>
</evidence>
<evidence type="ECO:0000313" key="2">
    <source>
        <dbReference type="Proteomes" id="UP001642484"/>
    </source>
</evidence>
<dbReference type="Proteomes" id="UP001642484">
    <property type="component" value="Unassembled WGS sequence"/>
</dbReference>
<dbReference type="EMBL" id="CAXAMN010001113">
    <property type="protein sequence ID" value="CAK8992298.1"/>
    <property type="molecule type" value="Genomic_DNA"/>
</dbReference>
<dbReference type="InterPro" id="IPR027417">
    <property type="entry name" value="P-loop_NTPase"/>
</dbReference>
<proteinExistence type="predicted"/>